<sequence>MGIGSQRLFPHLSQQIRHREFIIEADTQGQGIDKETHQPLQFLVRAVGNRRTNDNILLTTEPGEYATPARQYRHKQGGIMALPKPLE</sequence>
<dbReference type="Proteomes" id="UP000194204">
    <property type="component" value="Unassembled WGS sequence"/>
</dbReference>
<reference evidence="1 2" key="1">
    <citation type="submission" date="2017-01" db="EMBL/GenBank/DDBJ databases">
        <title>Deconstructing symbiosis and pathogenesis requirements using a combined genomic-metabolomic approach.</title>
        <authorList>
            <person name="Tobias N.J."/>
            <person name="Wolff H."/>
            <person name="Djahanschiri B."/>
            <person name="Ebersberger I."/>
            <person name="Bode H.B."/>
        </authorList>
    </citation>
    <scope>NUCLEOTIDE SEQUENCE [LARGE SCALE GENOMIC DNA]</scope>
    <source>
        <strain evidence="1 2">DSM 4764</strain>
    </source>
</reference>
<protein>
    <submittedName>
        <fullName evidence="1">Uncharacterized protein</fullName>
    </submittedName>
</protein>
<evidence type="ECO:0000313" key="2">
    <source>
        <dbReference type="Proteomes" id="UP000194204"/>
    </source>
</evidence>
<name>A0A1Y2SCB5_9GAMM</name>
<accession>A0A1Y2SCB5</accession>
<keyword evidence="2" id="KW-1185">Reference proteome</keyword>
<comment type="caution">
    <text evidence="1">The sequence shown here is derived from an EMBL/GenBank/DDBJ whole genome shotgun (WGS) entry which is preliminary data.</text>
</comment>
<proteinExistence type="predicted"/>
<dbReference type="EMBL" id="MUBK01000043">
    <property type="protein sequence ID" value="OTA16357.1"/>
    <property type="molecule type" value="Genomic_DNA"/>
</dbReference>
<dbReference type="AlphaFoldDB" id="A0A1Y2SCB5"/>
<gene>
    <name evidence="1" type="ORF">Xbed_03478</name>
</gene>
<organism evidence="1 2">
    <name type="scientific">Xenorhabdus beddingii</name>
    <dbReference type="NCBI Taxonomy" id="40578"/>
    <lineage>
        <taxon>Bacteria</taxon>
        <taxon>Pseudomonadati</taxon>
        <taxon>Pseudomonadota</taxon>
        <taxon>Gammaproteobacteria</taxon>
        <taxon>Enterobacterales</taxon>
        <taxon>Morganellaceae</taxon>
        <taxon>Xenorhabdus</taxon>
    </lineage>
</organism>
<evidence type="ECO:0000313" key="1">
    <source>
        <dbReference type="EMBL" id="OTA16357.1"/>
    </source>
</evidence>